<name>A0A382Q331_9ZZZZ</name>
<accession>A0A382Q331</accession>
<evidence type="ECO:0000256" key="1">
    <source>
        <dbReference type="SAM" id="MobiDB-lite"/>
    </source>
</evidence>
<reference evidence="2" key="1">
    <citation type="submission" date="2018-05" db="EMBL/GenBank/DDBJ databases">
        <authorList>
            <person name="Lanie J.A."/>
            <person name="Ng W.-L."/>
            <person name="Kazmierczak K.M."/>
            <person name="Andrzejewski T.M."/>
            <person name="Davidsen T.M."/>
            <person name="Wayne K.J."/>
            <person name="Tettelin H."/>
            <person name="Glass J.I."/>
            <person name="Rusch D."/>
            <person name="Podicherti R."/>
            <person name="Tsui H.-C.T."/>
            <person name="Winkler M.E."/>
        </authorList>
    </citation>
    <scope>NUCLEOTIDE SEQUENCE</scope>
</reference>
<gene>
    <name evidence="2" type="ORF">METZ01_LOCUS332848</name>
</gene>
<feature type="non-terminal residue" evidence="2">
    <location>
        <position position="73"/>
    </location>
</feature>
<evidence type="ECO:0000313" key="2">
    <source>
        <dbReference type="EMBL" id="SVC79994.1"/>
    </source>
</evidence>
<proteinExistence type="predicted"/>
<sequence>IDLGDRRSRVQISAARQKAIPLSRLGGHSGSRAGRALPERRSRSGPRSPTLSRLARTGFGEFSCSDNPYCATM</sequence>
<feature type="compositionally biased region" description="Low complexity" evidence="1">
    <location>
        <begin position="45"/>
        <end position="54"/>
    </location>
</feature>
<dbReference type="AlphaFoldDB" id="A0A382Q331"/>
<dbReference type="EMBL" id="UINC01111634">
    <property type="protein sequence ID" value="SVC79994.1"/>
    <property type="molecule type" value="Genomic_DNA"/>
</dbReference>
<protein>
    <submittedName>
        <fullName evidence="2">Uncharacterized protein</fullName>
    </submittedName>
</protein>
<organism evidence="2">
    <name type="scientific">marine metagenome</name>
    <dbReference type="NCBI Taxonomy" id="408172"/>
    <lineage>
        <taxon>unclassified sequences</taxon>
        <taxon>metagenomes</taxon>
        <taxon>ecological metagenomes</taxon>
    </lineage>
</organism>
<feature type="region of interest" description="Disordered" evidence="1">
    <location>
        <begin position="1"/>
        <end position="54"/>
    </location>
</feature>
<feature type="non-terminal residue" evidence="2">
    <location>
        <position position="1"/>
    </location>
</feature>